<dbReference type="AlphaFoldDB" id="A0A5B7K0J4"/>
<dbReference type="Gene3D" id="1.25.10.10">
    <property type="entry name" value="Leucine-rich Repeat Variant"/>
    <property type="match status" value="1"/>
</dbReference>
<dbReference type="Proteomes" id="UP000324222">
    <property type="component" value="Unassembled WGS sequence"/>
</dbReference>
<dbReference type="InterPro" id="IPR011989">
    <property type="entry name" value="ARM-like"/>
</dbReference>
<dbReference type="EMBL" id="VSRR010122744">
    <property type="protein sequence ID" value="MPD00406.1"/>
    <property type="molecule type" value="Genomic_DNA"/>
</dbReference>
<sequence length="202" mass="22609">MMLHYRENWEESEHSGSKEVLSQEMLMRVLDVGLRACQDKDKIRPHGVRCIGNVASFLQPQQVADPSLVPLVTQAVDTLVTCASSGSNMKTRWNACHALGNIMSSGRLPIATASWRGQVFTTLGCLVESFKNYKVRIQACSALCGVTGRQEYGTEYLGVWRALLHGLDNAQNIVDYQEIRHRDELINQVSDQVPTHTHTHTM</sequence>
<name>A0A5B7K0J4_PORTR</name>
<comment type="caution">
    <text evidence="1">The sequence shown here is derived from an EMBL/GenBank/DDBJ whole genome shotgun (WGS) entry which is preliminary data.</text>
</comment>
<keyword evidence="2" id="KW-1185">Reference proteome</keyword>
<organism evidence="1 2">
    <name type="scientific">Portunus trituberculatus</name>
    <name type="common">Swimming crab</name>
    <name type="synonym">Neptunus trituberculatus</name>
    <dbReference type="NCBI Taxonomy" id="210409"/>
    <lineage>
        <taxon>Eukaryota</taxon>
        <taxon>Metazoa</taxon>
        <taxon>Ecdysozoa</taxon>
        <taxon>Arthropoda</taxon>
        <taxon>Crustacea</taxon>
        <taxon>Multicrustacea</taxon>
        <taxon>Malacostraca</taxon>
        <taxon>Eumalacostraca</taxon>
        <taxon>Eucarida</taxon>
        <taxon>Decapoda</taxon>
        <taxon>Pleocyemata</taxon>
        <taxon>Brachyura</taxon>
        <taxon>Eubrachyura</taxon>
        <taxon>Portunoidea</taxon>
        <taxon>Portunidae</taxon>
        <taxon>Portuninae</taxon>
        <taxon>Portunus</taxon>
    </lineage>
</organism>
<dbReference type="InterPro" id="IPR016024">
    <property type="entry name" value="ARM-type_fold"/>
</dbReference>
<dbReference type="OrthoDB" id="66533at2759"/>
<protein>
    <submittedName>
        <fullName evidence="1">HEAT repeat-containing protein 6</fullName>
    </submittedName>
</protein>
<dbReference type="PANTHER" id="PTHR13366:SF0">
    <property type="entry name" value="HEAT REPEAT-CONTAINING PROTEIN 6"/>
    <property type="match status" value="1"/>
</dbReference>
<accession>A0A5B7K0J4</accession>
<dbReference type="SUPFAM" id="SSF48371">
    <property type="entry name" value="ARM repeat"/>
    <property type="match status" value="1"/>
</dbReference>
<gene>
    <name evidence="1" type="primary">HEATR6</name>
    <name evidence="1" type="ORF">E2C01_095874</name>
</gene>
<proteinExistence type="predicted"/>
<evidence type="ECO:0000313" key="1">
    <source>
        <dbReference type="EMBL" id="MPD00406.1"/>
    </source>
</evidence>
<dbReference type="InterPro" id="IPR052107">
    <property type="entry name" value="HEAT6"/>
</dbReference>
<reference evidence="1 2" key="1">
    <citation type="submission" date="2019-05" db="EMBL/GenBank/DDBJ databases">
        <title>Another draft genome of Portunus trituberculatus and its Hox gene families provides insights of decapod evolution.</title>
        <authorList>
            <person name="Jeong J.-H."/>
            <person name="Song I."/>
            <person name="Kim S."/>
            <person name="Choi T."/>
            <person name="Kim D."/>
            <person name="Ryu S."/>
            <person name="Kim W."/>
        </authorList>
    </citation>
    <scope>NUCLEOTIDE SEQUENCE [LARGE SCALE GENOMIC DNA]</scope>
    <source>
        <tissue evidence="1">Muscle</tissue>
    </source>
</reference>
<evidence type="ECO:0000313" key="2">
    <source>
        <dbReference type="Proteomes" id="UP000324222"/>
    </source>
</evidence>
<dbReference type="Pfam" id="PF13513">
    <property type="entry name" value="HEAT_EZ"/>
    <property type="match status" value="1"/>
</dbReference>
<dbReference type="PANTHER" id="PTHR13366">
    <property type="entry name" value="MALARIA ANTIGEN-RELATED"/>
    <property type="match status" value="1"/>
</dbReference>